<keyword evidence="3" id="KW-1185">Reference proteome</keyword>
<dbReference type="EMBL" id="JAIWYP010000009">
    <property type="protein sequence ID" value="KAH3775444.1"/>
    <property type="molecule type" value="Genomic_DNA"/>
</dbReference>
<accession>A0A9D4IJM1</accession>
<evidence type="ECO:0000313" key="2">
    <source>
        <dbReference type="EMBL" id="KAH3775444.1"/>
    </source>
</evidence>
<reference evidence="2" key="2">
    <citation type="submission" date="2020-11" db="EMBL/GenBank/DDBJ databases">
        <authorList>
            <person name="McCartney M.A."/>
            <person name="Auch B."/>
            <person name="Kono T."/>
            <person name="Mallez S."/>
            <person name="Becker A."/>
            <person name="Gohl D.M."/>
            <person name="Silverstein K.A.T."/>
            <person name="Koren S."/>
            <person name="Bechman K.B."/>
            <person name="Herman A."/>
            <person name="Abrahante J.E."/>
            <person name="Garbe J."/>
        </authorList>
    </citation>
    <scope>NUCLEOTIDE SEQUENCE</scope>
    <source>
        <strain evidence="2">Duluth1</strain>
        <tissue evidence="2">Whole animal</tissue>
    </source>
</reference>
<evidence type="ECO:0000256" key="1">
    <source>
        <dbReference type="SAM" id="SignalP"/>
    </source>
</evidence>
<dbReference type="AlphaFoldDB" id="A0A9D4IJM1"/>
<feature type="chain" id="PRO_5039381245" description="Secreted protein" evidence="1">
    <location>
        <begin position="17"/>
        <end position="120"/>
    </location>
</feature>
<organism evidence="2 3">
    <name type="scientific">Dreissena polymorpha</name>
    <name type="common">Zebra mussel</name>
    <name type="synonym">Mytilus polymorpha</name>
    <dbReference type="NCBI Taxonomy" id="45954"/>
    <lineage>
        <taxon>Eukaryota</taxon>
        <taxon>Metazoa</taxon>
        <taxon>Spiralia</taxon>
        <taxon>Lophotrochozoa</taxon>
        <taxon>Mollusca</taxon>
        <taxon>Bivalvia</taxon>
        <taxon>Autobranchia</taxon>
        <taxon>Heteroconchia</taxon>
        <taxon>Euheterodonta</taxon>
        <taxon>Imparidentia</taxon>
        <taxon>Neoheterodontei</taxon>
        <taxon>Myida</taxon>
        <taxon>Dreissenoidea</taxon>
        <taxon>Dreissenidae</taxon>
        <taxon>Dreissena</taxon>
    </lineage>
</organism>
<evidence type="ECO:0008006" key="4">
    <source>
        <dbReference type="Google" id="ProtNLM"/>
    </source>
</evidence>
<feature type="signal peptide" evidence="1">
    <location>
        <begin position="1"/>
        <end position="16"/>
    </location>
</feature>
<dbReference type="Proteomes" id="UP000828390">
    <property type="component" value="Unassembled WGS sequence"/>
</dbReference>
<evidence type="ECO:0000313" key="3">
    <source>
        <dbReference type="Proteomes" id="UP000828390"/>
    </source>
</evidence>
<name>A0A9D4IJM1_DREPO</name>
<reference evidence="2" key="1">
    <citation type="journal article" date="2019" name="bioRxiv">
        <title>The Genome of the Zebra Mussel, Dreissena polymorpha: A Resource for Invasive Species Research.</title>
        <authorList>
            <person name="McCartney M.A."/>
            <person name="Auch B."/>
            <person name="Kono T."/>
            <person name="Mallez S."/>
            <person name="Zhang Y."/>
            <person name="Obille A."/>
            <person name="Becker A."/>
            <person name="Abrahante J.E."/>
            <person name="Garbe J."/>
            <person name="Badalamenti J.P."/>
            <person name="Herman A."/>
            <person name="Mangelson H."/>
            <person name="Liachko I."/>
            <person name="Sullivan S."/>
            <person name="Sone E.D."/>
            <person name="Koren S."/>
            <person name="Silverstein K.A.T."/>
            <person name="Beckman K.B."/>
            <person name="Gohl D.M."/>
        </authorList>
    </citation>
    <scope>NUCLEOTIDE SEQUENCE</scope>
    <source>
        <strain evidence="2">Duluth1</strain>
        <tissue evidence="2">Whole animal</tissue>
    </source>
</reference>
<comment type="caution">
    <text evidence="2">The sequence shown here is derived from an EMBL/GenBank/DDBJ whole genome shotgun (WGS) entry which is preliminary data.</text>
</comment>
<protein>
    <recommendedName>
        <fullName evidence="4">Secreted protein</fullName>
    </recommendedName>
</protein>
<proteinExistence type="predicted"/>
<gene>
    <name evidence="2" type="ORF">DPMN_176846</name>
</gene>
<keyword evidence="1" id="KW-0732">Signal</keyword>
<sequence>MRLFFSFSLMVVSTKSLPLPKSSLGNVLVCAFLMLYLNDCGASMKSIWLCTCTFGACHDAVLYGLCGCSLLARVSQWLLANSRSLCPVSLVCPVPNLLTVHGHVLVGVWSDLGVPVADDY</sequence>